<dbReference type="InterPro" id="IPR009056">
    <property type="entry name" value="Cyt_c-like_dom"/>
</dbReference>
<feature type="domain" description="Cytochrome c" evidence="8">
    <location>
        <begin position="27"/>
        <end position="117"/>
    </location>
</feature>
<feature type="domain" description="Cytochrome c" evidence="8">
    <location>
        <begin position="127"/>
        <end position="213"/>
    </location>
</feature>
<evidence type="ECO:0000313" key="9">
    <source>
        <dbReference type="EMBL" id="CBI04316.1"/>
    </source>
</evidence>
<dbReference type="SUPFAM" id="SSF46626">
    <property type="entry name" value="Cytochrome c"/>
    <property type="match status" value="2"/>
</dbReference>
<keyword evidence="5" id="KW-0574">Periplasm</keyword>
<dbReference type="Pfam" id="PF00034">
    <property type="entry name" value="Cytochrom_C"/>
    <property type="match status" value="2"/>
</dbReference>
<accession>E6QAU0</accession>
<dbReference type="GO" id="GO:0042597">
    <property type="term" value="C:periplasmic space"/>
    <property type="evidence" value="ECO:0007669"/>
    <property type="project" value="UniProtKB-SubCell"/>
</dbReference>
<dbReference type="InterPro" id="IPR050597">
    <property type="entry name" value="Cytochrome_c_Oxidase_Subunit"/>
</dbReference>
<gene>
    <name evidence="9" type="primary">cyc1bis</name>
    <name evidence="9" type="ORF">CARN5_2234</name>
</gene>
<evidence type="ECO:0000256" key="4">
    <source>
        <dbReference type="ARBA" id="ARBA00022723"/>
    </source>
</evidence>
<dbReference type="PIRSF" id="PIRSF000005">
    <property type="entry name" value="Cytochrome_c4"/>
    <property type="match status" value="1"/>
</dbReference>
<dbReference type="EMBL" id="CABP01000058">
    <property type="protein sequence ID" value="CBI04316.1"/>
    <property type="molecule type" value="Genomic_DNA"/>
</dbReference>
<sequence length="216" mass="23588">MYPVLSSNRFAPSKKKGVICTAAVALAILSAGPALAQVPQSVHQSCMICHGQTGENTIYPMVPRLSGQQVQYLAWQLKQFKAHTRADQNAQIYMWPVAQAMSQKEIQSVAKYYAAQSPMHSASSPRPGVSAGKQIFLQGVAAQGVPACMACHAVNATGRGIFPRLAGQRYAYIVQQLTYLHDGNRVNPIMQPVAEKLTNRQMRDVAAYLSGLHRHQ</sequence>
<dbReference type="GO" id="GO:0020037">
    <property type="term" value="F:heme binding"/>
    <property type="evidence" value="ECO:0007669"/>
    <property type="project" value="InterPro"/>
</dbReference>
<evidence type="ECO:0000256" key="1">
    <source>
        <dbReference type="ARBA" id="ARBA00004418"/>
    </source>
</evidence>
<comment type="caution">
    <text evidence="9">The sequence shown here is derived from an EMBL/GenBank/DDBJ whole genome shotgun (WGS) entry which is preliminary data.</text>
</comment>
<proteinExistence type="predicted"/>
<dbReference type="AlphaFoldDB" id="E6QAU0"/>
<keyword evidence="3" id="KW-0349">Heme</keyword>
<dbReference type="PROSITE" id="PS51007">
    <property type="entry name" value="CYTC"/>
    <property type="match status" value="2"/>
</dbReference>
<evidence type="ECO:0000259" key="8">
    <source>
        <dbReference type="PROSITE" id="PS51007"/>
    </source>
</evidence>
<protein>
    <submittedName>
        <fullName evidence="9">Paralogous gene of cyc1 encoding a Cytochrome c-552 (Cytochrome c552)</fullName>
    </submittedName>
</protein>
<dbReference type="PANTHER" id="PTHR33751">
    <property type="entry name" value="CBB3-TYPE CYTOCHROME C OXIDASE SUBUNIT FIXP"/>
    <property type="match status" value="1"/>
</dbReference>
<evidence type="ECO:0000256" key="6">
    <source>
        <dbReference type="ARBA" id="ARBA00022982"/>
    </source>
</evidence>
<dbReference type="PANTHER" id="PTHR33751:SF9">
    <property type="entry name" value="CYTOCHROME C4"/>
    <property type="match status" value="1"/>
</dbReference>
<keyword evidence="6" id="KW-0249">Electron transport</keyword>
<keyword evidence="7" id="KW-0408">Iron</keyword>
<dbReference type="Gene3D" id="1.10.760.10">
    <property type="entry name" value="Cytochrome c-like domain"/>
    <property type="match status" value="2"/>
</dbReference>
<organism evidence="9">
    <name type="scientific">mine drainage metagenome</name>
    <dbReference type="NCBI Taxonomy" id="410659"/>
    <lineage>
        <taxon>unclassified sequences</taxon>
        <taxon>metagenomes</taxon>
        <taxon>ecological metagenomes</taxon>
    </lineage>
</organism>
<evidence type="ECO:0000256" key="2">
    <source>
        <dbReference type="ARBA" id="ARBA00022448"/>
    </source>
</evidence>
<comment type="subcellular location">
    <subcellularLocation>
        <location evidence="1">Periplasm</location>
    </subcellularLocation>
</comment>
<name>E6QAU0_9ZZZZ</name>
<keyword evidence="2" id="KW-0813">Transport</keyword>
<dbReference type="InterPro" id="IPR024167">
    <property type="entry name" value="Cytochrome_c4-like"/>
</dbReference>
<keyword evidence="4" id="KW-0479">Metal-binding</keyword>
<dbReference type="GO" id="GO:0005506">
    <property type="term" value="F:iron ion binding"/>
    <property type="evidence" value="ECO:0007669"/>
    <property type="project" value="InterPro"/>
</dbReference>
<dbReference type="InterPro" id="IPR036909">
    <property type="entry name" value="Cyt_c-like_dom_sf"/>
</dbReference>
<evidence type="ECO:0000256" key="7">
    <source>
        <dbReference type="ARBA" id="ARBA00023004"/>
    </source>
</evidence>
<evidence type="ECO:0000256" key="5">
    <source>
        <dbReference type="ARBA" id="ARBA00022764"/>
    </source>
</evidence>
<dbReference type="GO" id="GO:0009055">
    <property type="term" value="F:electron transfer activity"/>
    <property type="evidence" value="ECO:0007669"/>
    <property type="project" value="InterPro"/>
</dbReference>
<reference evidence="9" key="1">
    <citation type="submission" date="2009-10" db="EMBL/GenBank/DDBJ databases">
        <title>Diversity of trophic interactions inside an arsenic-rich microbial ecosystem.</title>
        <authorList>
            <person name="Bertin P.N."/>
            <person name="Heinrich-Salmeron A."/>
            <person name="Pelletier E."/>
            <person name="Goulhen-Chollet F."/>
            <person name="Arsene-Ploetze F."/>
            <person name="Gallien S."/>
            <person name="Calteau A."/>
            <person name="Vallenet D."/>
            <person name="Casiot C."/>
            <person name="Chane-Woon-Ming B."/>
            <person name="Giloteaux L."/>
            <person name="Barakat M."/>
            <person name="Bonnefoy V."/>
            <person name="Bruneel O."/>
            <person name="Chandler M."/>
            <person name="Cleiss J."/>
            <person name="Duran R."/>
            <person name="Elbaz-Poulichet F."/>
            <person name="Fonknechten N."/>
            <person name="Lauga B."/>
            <person name="Mornico D."/>
            <person name="Ortet P."/>
            <person name="Schaeffer C."/>
            <person name="Siguier P."/>
            <person name="Alexander Thil Smith A."/>
            <person name="Van Dorsselaer A."/>
            <person name="Weissenbach J."/>
            <person name="Medigue C."/>
            <person name="Le Paslier D."/>
        </authorList>
    </citation>
    <scope>NUCLEOTIDE SEQUENCE</scope>
</reference>
<evidence type="ECO:0000256" key="3">
    <source>
        <dbReference type="ARBA" id="ARBA00022617"/>
    </source>
</evidence>